<proteinExistence type="inferred from homology"/>
<dbReference type="GO" id="GO:0004722">
    <property type="term" value="F:protein serine/threonine phosphatase activity"/>
    <property type="evidence" value="ECO:0007669"/>
    <property type="project" value="UniProtKB-EC"/>
</dbReference>
<keyword evidence="12" id="KW-1185">Reference proteome</keyword>
<evidence type="ECO:0000256" key="2">
    <source>
        <dbReference type="ARBA" id="ARBA00001946"/>
    </source>
</evidence>
<dbReference type="Gene3D" id="3.60.40.10">
    <property type="entry name" value="PPM-type phosphatase domain"/>
    <property type="match status" value="1"/>
</dbReference>
<evidence type="ECO:0000256" key="6">
    <source>
        <dbReference type="ARBA" id="ARBA00022842"/>
    </source>
</evidence>
<keyword evidence="6" id="KW-0460">Magnesium</keyword>
<dbReference type="FunCoup" id="A0A2V0NTG0">
    <property type="interactions" value="1807"/>
</dbReference>
<dbReference type="InterPro" id="IPR015655">
    <property type="entry name" value="PP2C"/>
</dbReference>
<reference evidence="11 12" key="1">
    <citation type="journal article" date="2018" name="Sci. Rep.">
        <title>Raphidocelis subcapitata (=Pseudokirchneriella subcapitata) provides an insight into genome evolution and environmental adaptations in the Sphaeropleales.</title>
        <authorList>
            <person name="Suzuki S."/>
            <person name="Yamaguchi H."/>
            <person name="Nakajima N."/>
            <person name="Kawachi M."/>
        </authorList>
    </citation>
    <scope>NUCLEOTIDE SEQUENCE [LARGE SCALE GENOMIC DNA]</scope>
    <source>
        <strain evidence="11 12">NIES-35</strain>
    </source>
</reference>
<keyword evidence="5 9" id="KW-0378">Hydrolase</keyword>
<protein>
    <recommendedName>
        <fullName evidence="3">protein-serine/threonine phosphatase</fullName>
        <ecNumber evidence="3">3.1.3.16</ecNumber>
    </recommendedName>
</protein>
<comment type="similarity">
    <text evidence="9">Belongs to the PP2C family.</text>
</comment>
<dbReference type="AlphaFoldDB" id="A0A2V0NTG0"/>
<evidence type="ECO:0000313" key="12">
    <source>
        <dbReference type="Proteomes" id="UP000247498"/>
    </source>
</evidence>
<sequence>MYATGMLARGTAAAPSQAGDALVTGGEARSDGRASFGFALMRGKRAQQEDAAAAQWSRMPGAAPGSEQIGLFGVFDGHGGPDAAQYVRNNLFTNLLSNARFAEDPKAAITEAFEATDAAYLRLHSGSAPGHGDDGCTAITAALIGQRLLVANAGDSRAVLSRGGKAVPMSVDHKPNLREERQRIEGAGGVVVWAGTWRVSGVLAVSRAFGDRPLKRFVIPTPEVKEEALTSHDECLILASDGVWDVIANQEAVTLVNGVPDAQRAVRRLVEEAYNRGSFDNISAVVVKFRF</sequence>
<evidence type="ECO:0000256" key="1">
    <source>
        <dbReference type="ARBA" id="ARBA00001936"/>
    </source>
</evidence>
<dbReference type="EMBL" id="BDRX01000020">
    <property type="protein sequence ID" value="GBF90916.1"/>
    <property type="molecule type" value="Genomic_DNA"/>
</dbReference>
<dbReference type="Pfam" id="PF00481">
    <property type="entry name" value="PP2C"/>
    <property type="match status" value="1"/>
</dbReference>
<keyword evidence="4" id="KW-0479">Metal-binding</keyword>
<dbReference type="OrthoDB" id="10264738at2759"/>
<dbReference type="GO" id="GO:0046872">
    <property type="term" value="F:metal ion binding"/>
    <property type="evidence" value="ECO:0007669"/>
    <property type="project" value="UniProtKB-KW"/>
</dbReference>
<dbReference type="Proteomes" id="UP000247498">
    <property type="component" value="Unassembled WGS sequence"/>
</dbReference>
<dbReference type="PROSITE" id="PS01032">
    <property type="entry name" value="PPM_1"/>
    <property type="match status" value="1"/>
</dbReference>
<evidence type="ECO:0000256" key="5">
    <source>
        <dbReference type="ARBA" id="ARBA00022801"/>
    </source>
</evidence>
<keyword evidence="7 9" id="KW-0904">Protein phosphatase</keyword>
<evidence type="ECO:0000256" key="7">
    <source>
        <dbReference type="ARBA" id="ARBA00022912"/>
    </source>
</evidence>
<accession>A0A2V0NTG0</accession>
<comment type="cofactor">
    <cofactor evidence="1">
        <name>Mn(2+)</name>
        <dbReference type="ChEBI" id="CHEBI:29035"/>
    </cofactor>
</comment>
<dbReference type="SMART" id="SM00332">
    <property type="entry name" value="PP2Cc"/>
    <property type="match status" value="1"/>
</dbReference>
<dbReference type="EC" id="3.1.3.16" evidence="3"/>
<dbReference type="PANTHER" id="PTHR47992">
    <property type="entry name" value="PROTEIN PHOSPHATASE"/>
    <property type="match status" value="1"/>
</dbReference>
<name>A0A2V0NTG0_9CHLO</name>
<dbReference type="SUPFAM" id="SSF81606">
    <property type="entry name" value="PP2C-like"/>
    <property type="match status" value="1"/>
</dbReference>
<organism evidence="11 12">
    <name type="scientific">Raphidocelis subcapitata</name>
    <dbReference type="NCBI Taxonomy" id="307507"/>
    <lineage>
        <taxon>Eukaryota</taxon>
        <taxon>Viridiplantae</taxon>
        <taxon>Chlorophyta</taxon>
        <taxon>core chlorophytes</taxon>
        <taxon>Chlorophyceae</taxon>
        <taxon>CS clade</taxon>
        <taxon>Sphaeropleales</taxon>
        <taxon>Selenastraceae</taxon>
        <taxon>Raphidocelis</taxon>
    </lineage>
</organism>
<dbReference type="CDD" id="cd00143">
    <property type="entry name" value="PP2Cc"/>
    <property type="match status" value="1"/>
</dbReference>
<evidence type="ECO:0000256" key="8">
    <source>
        <dbReference type="ARBA" id="ARBA00023211"/>
    </source>
</evidence>
<comment type="caution">
    <text evidence="11">The sequence shown here is derived from an EMBL/GenBank/DDBJ whole genome shotgun (WGS) entry which is preliminary data.</text>
</comment>
<comment type="cofactor">
    <cofactor evidence="2">
        <name>Mg(2+)</name>
        <dbReference type="ChEBI" id="CHEBI:18420"/>
    </cofactor>
</comment>
<evidence type="ECO:0000256" key="9">
    <source>
        <dbReference type="RuleBase" id="RU003465"/>
    </source>
</evidence>
<evidence type="ECO:0000256" key="3">
    <source>
        <dbReference type="ARBA" id="ARBA00013081"/>
    </source>
</evidence>
<feature type="domain" description="PPM-type phosphatase" evidence="10">
    <location>
        <begin position="35"/>
        <end position="289"/>
    </location>
</feature>
<evidence type="ECO:0000256" key="4">
    <source>
        <dbReference type="ARBA" id="ARBA00022723"/>
    </source>
</evidence>
<dbReference type="InterPro" id="IPR001932">
    <property type="entry name" value="PPM-type_phosphatase-like_dom"/>
</dbReference>
<dbReference type="InParanoid" id="A0A2V0NTG0"/>
<dbReference type="PROSITE" id="PS51746">
    <property type="entry name" value="PPM_2"/>
    <property type="match status" value="1"/>
</dbReference>
<keyword evidence="8" id="KW-0464">Manganese</keyword>
<evidence type="ECO:0000259" key="10">
    <source>
        <dbReference type="PROSITE" id="PS51746"/>
    </source>
</evidence>
<gene>
    <name evidence="11" type="ORF">Rsub_03771</name>
</gene>
<evidence type="ECO:0000313" key="11">
    <source>
        <dbReference type="EMBL" id="GBF90916.1"/>
    </source>
</evidence>
<dbReference type="InterPro" id="IPR036457">
    <property type="entry name" value="PPM-type-like_dom_sf"/>
</dbReference>
<dbReference type="InterPro" id="IPR000222">
    <property type="entry name" value="PP2C_BS"/>
</dbReference>